<evidence type="ECO:0000259" key="1">
    <source>
        <dbReference type="PROSITE" id="PS50871"/>
    </source>
</evidence>
<dbReference type="KEGG" id="aue:C5O00_10035"/>
<reference evidence="2 3" key="1">
    <citation type="submission" date="2018-02" db="EMBL/GenBank/DDBJ databases">
        <title>Genomic analysis of the strain RR4-38 isolated from a seawater recirculating aquaculture system.</title>
        <authorList>
            <person name="Kim Y.-S."/>
            <person name="Jang Y.H."/>
            <person name="Kim K.-H."/>
        </authorList>
    </citation>
    <scope>NUCLEOTIDE SEQUENCE [LARGE SCALE GENOMIC DNA]</scope>
    <source>
        <strain evidence="2 3">RR4-38</strain>
    </source>
</reference>
<sequence length="221" mass="23428">MKSLLIGFFLVTLPLFGQVGIGTTAPVAQLDINGDVIIREITTESNAQLAKDSLLITNAGLVKKISAEDLIDATLPTAVKGNFSSGGLINVSLLTGSIIIPFDSEDFDMGGEYDTTTYTYTATDAGIFDIYVQIEADATIGIATNFGVKIMHNGVVAQRNSFANVGVLGANVTPPLRSVRTLLQLNIGDTINFEVEGDIALGSVNLIGNDLDSFFTIHQVR</sequence>
<dbReference type="InterPro" id="IPR001073">
    <property type="entry name" value="C1q_dom"/>
</dbReference>
<name>A0A2S0HXW5_9FLAO</name>
<accession>A0A2S0HXW5</accession>
<dbReference type="Proteomes" id="UP000238442">
    <property type="component" value="Chromosome"/>
</dbReference>
<dbReference type="EMBL" id="CP027062">
    <property type="protein sequence ID" value="AVI51492.1"/>
    <property type="molecule type" value="Genomic_DNA"/>
</dbReference>
<dbReference type="AlphaFoldDB" id="A0A2S0HXW5"/>
<proteinExistence type="predicted"/>
<evidence type="ECO:0000313" key="2">
    <source>
        <dbReference type="EMBL" id="AVI51492.1"/>
    </source>
</evidence>
<dbReference type="InterPro" id="IPR008983">
    <property type="entry name" value="Tumour_necrosis_fac-like_dom"/>
</dbReference>
<feature type="domain" description="C1q" evidence="1">
    <location>
        <begin position="76"/>
        <end position="221"/>
    </location>
</feature>
<evidence type="ECO:0000313" key="3">
    <source>
        <dbReference type="Proteomes" id="UP000238442"/>
    </source>
</evidence>
<dbReference type="PROSITE" id="PS50871">
    <property type="entry name" value="C1Q"/>
    <property type="match status" value="1"/>
</dbReference>
<dbReference type="RefSeq" id="WP_105216732.1">
    <property type="nucleotide sequence ID" value="NZ_CP027062.1"/>
</dbReference>
<organism evidence="2 3">
    <name type="scientific">Pukyongia salina</name>
    <dbReference type="NCBI Taxonomy" id="2094025"/>
    <lineage>
        <taxon>Bacteria</taxon>
        <taxon>Pseudomonadati</taxon>
        <taxon>Bacteroidota</taxon>
        <taxon>Flavobacteriia</taxon>
        <taxon>Flavobacteriales</taxon>
        <taxon>Flavobacteriaceae</taxon>
        <taxon>Pukyongia</taxon>
    </lineage>
</organism>
<dbReference type="SUPFAM" id="SSF49842">
    <property type="entry name" value="TNF-like"/>
    <property type="match status" value="1"/>
</dbReference>
<dbReference type="OrthoDB" id="1345111at2"/>
<keyword evidence="3" id="KW-1185">Reference proteome</keyword>
<protein>
    <recommendedName>
        <fullName evidence="1">C1q domain-containing protein</fullName>
    </recommendedName>
</protein>
<dbReference type="Gene3D" id="2.60.120.40">
    <property type="match status" value="1"/>
</dbReference>
<gene>
    <name evidence="2" type="ORF">C5O00_10035</name>
</gene>